<gene>
    <name evidence="3" type="ORF">D5H75_39495</name>
</gene>
<dbReference type="EMBL" id="QZEY01000031">
    <property type="protein sequence ID" value="RJL20377.1"/>
    <property type="molecule type" value="Genomic_DNA"/>
</dbReference>
<dbReference type="AlphaFoldDB" id="A0A3A4AI51"/>
<comment type="caution">
    <text evidence="3">The sequence shown here is derived from an EMBL/GenBank/DDBJ whole genome shotgun (WGS) entry which is preliminary data.</text>
</comment>
<keyword evidence="2" id="KW-0472">Membrane</keyword>
<accession>A0A3A4AI51</accession>
<proteinExistence type="predicted"/>
<keyword evidence="2" id="KW-1133">Transmembrane helix</keyword>
<protein>
    <submittedName>
        <fullName evidence="3">Uncharacterized protein</fullName>
    </submittedName>
</protein>
<evidence type="ECO:0000256" key="1">
    <source>
        <dbReference type="SAM" id="MobiDB-lite"/>
    </source>
</evidence>
<feature type="non-terminal residue" evidence="3">
    <location>
        <position position="1"/>
    </location>
</feature>
<keyword evidence="2" id="KW-0812">Transmembrane</keyword>
<feature type="compositionally biased region" description="Low complexity" evidence="1">
    <location>
        <begin position="34"/>
        <end position="47"/>
    </location>
</feature>
<dbReference type="RefSeq" id="WP_422674089.1">
    <property type="nucleotide sequence ID" value="NZ_QZEY01000031.1"/>
</dbReference>
<feature type="region of interest" description="Disordered" evidence="1">
    <location>
        <begin position="27"/>
        <end position="47"/>
    </location>
</feature>
<reference evidence="3 4" key="1">
    <citation type="submission" date="2018-09" db="EMBL/GenBank/DDBJ databases">
        <title>YIM 75507 draft genome.</title>
        <authorList>
            <person name="Tang S."/>
            <person name="Feng Y."/>
        </authorList>
    </citation>
    <scope>NUCLEOTIDE SEQUENCE [LARGE SCALE GENOMIC DNA]</scope>
    <source>
        <strain evidence="3 4">YIM 75507</strain>
    </source>
</reference>
<dbReference type="Proteomes" id="UP000265768">
    <property type="component" value="Unassembled WGS sequence"/>
</dbReference>
<sequence length="84" mass="8443">KKVRTMDQIVGFGDPAKIATKKTVAAKAKDKAETGTTTGTAAAQPAPAQDVPVAAPAAMGGTALIGGLVIATTAKKLHNLFKRS</sequence>
<evidence type="ECO:0000313" key="3">
    <source>
        <dbReference type="EMBL" id="RJL20377.1"/>
    </source>
</evidence>
<keyword evidence="4" id="KW-1185">Reference proteome</keyword>
<name>A0A3A4AI51_9ACTN</name>
<feature type="transmembrane region" description="Helical" evidence="2">
    <location>
        <begin position="53"/>
        <end position="74"/>
    </location>
</feature>
<organism evidence="3 4">
    <name type="scientific">Bailinhaonella thermotolerans</name>
    <dbReference type="NCBI Taxonomy" id="1070861"/>
    <lineage>
        <taxon>Bacteria</taxon>
        <taxon>Bacillati</taxon>
        <taxon>Actinomycetota</taxon>
        <taxon>Actinomycetes</taxon>
        <taxon>Streptosporangiales</taxon>
        <taxon>Streptosporangiaceae</taxon>
        <taxon>Bailinhaonella</taxon>
    </lineage>
</organism>
<evidence type="ECO:0000313" key="4">
    <source>
        <dbReference type="Proteomes" id="UP000265768"/>
    </source>
</evidence>
<evidence type="ECO:0000256" key="2">
    <source>
        <dbReference type="SAM" id="Phobius"/>
    </source>
</evidence>